<dbReference type="EMBL" id="KQ996414">
    <property type="protein sequence ID" value="KZV45231.1"/>
    <property type="molecule type" value="Genomic_DNA"/>
</dbReference>
<gene>
    <name evidence="1" type="ORF">F511_10008</name>
</gene>
<accession>A0A2Z7CDU2</accession>
<protein>
    <submittedName>
        <fullName evidence="1">Uncharacterized protein</fullName>
    </submittedName>
</protein>
<dbReference type="Proteomes" id="UP000250235">
    <property type="component" value="Unassembled WGS sequence"/>
</dbReference>
<evidence type="ECO:0000313" key="1">
    <source>
        <dbReference type="EMBL" id="KZV45231.1"/>
    </source>
</evidence>
<keyword evidence="2" id="KW-1185">Reference proteome</keyword>
<sequence length="109" mass="12475">MPLNDPDHLGKLNGHLDWLNGHFRCQGQSLRMSGCLHPDRSMKILSTVEKHWYTDRGPTSGPDLDYRNTLTFSYSPTPDVPEVLDVVTVRQLNYLATSGSYNYYHAYMV</sequence>
<evidence type="ECO:0000313" key="2">
    <source>
        <dbReference type="Proteomes" id="UP000250235"/>
    </source>
</evidence>
<organism evidence="1 2">
    <name type="scientific">Dorcoceras hygrometricum</name>
    <dbReference type="NCBI Taxonomy" id="472368"/>
    <lineage>
        <taxon>Eukaryota</taxon>
        <taxon>Viridiplantae</taxon>
        <taxon>Streptophyta</taxon>
        <taxon>Embryophyta</taxon>
        <taxon>Tracheophyta</taxon>
        <taxon>Spermatophyta</taxon>
        <taxon>Magnoliopsida</taxon>
        <taxon>eudicotyledons</taxon>
        <taxon>Gunneridae</taxon>
        <taxon>Pentapetalae</taxon>
        <taxon>asterids</taxon>
        <taxon>lamiids</taxon>
        <taxon>Lamiales</taxon>
        <taxon>Gesneriaceae</taxon>
        <taxon>Didymocarpoideae</taxon>
        <taxon>Trichosporeae</taxon>
        <taxon>Loxocarpinae</taxon>
        <taxon>Dorcoceras</taxon>
    </lineage>
</organism>
<name>A0A2Z7CDU2_9LAMI</name>
<proteinExistence type="predicted"/>
<dbReference type="AlphaFoldDB" id="A0A2Z7CDU2"/>
<reference evidence="1 2" key="1">
    <citation type="journal article" date="2015" name="Proc. Natl. Acad. Sci. U.S.A.">
        <title>The resurrection genome of Boea hygrometrica: A blueprint for survival of dehydration.</title>
        <authorList>
            <person name="Xiao L."/>
            <person name="Yang G."/>
            <person name="Zhang L."/>
            <person name="Yang X."/>
            <person name="Zhao S."/>
            <person name="Ji Z."/>
            <person name="Zhou Q."/>
            <person name="Hu M."/>
            <person name="Wang Y."/>
            <person name="Chen M."/>
            <person name="Xu Y."/>
            <person name="Jin H."/>
            <person name="Xiao X."/>
            <person name="Hu G."/>
            <person name="Bao F."/>
            <person name="Hu Y."/>
            <person name="Wan P."/>
            <person name="Li L."/>
            <person name="Deng X."/>
            <person name="Kuang T."/>
            <person name="Xiang C."/>
            <person name="Zhu J.K."/>
            <person name="Oliver M.J."/>
            <person name="He Y."/>
        </authorList>
    </citation>
    <scope>NUCLEOTIDE SEQUENCE [LARGE SCALE GENOMIC DNA]</scope>
    <source>
        <strain evidence="2">cv. XS01</strain>
    </source>
</reference>